<feature type="domain" description="3D" evidence="2">
    <location>
        <begin position="144"/>
        <end position="205"/>
    </location>
</feature>
<protein>
    <submittedName>
        <fullName evidence="3">Stationary phase survival protein SpsC</fullName>
    </submittedName>
</protein>
<keyword evidence="1" id="KW-0732">Signal</keyword>
<dbReference type="Pfam" id="PF06725">
    <property type="entry name" value="3D"/>
    <property type="match status" value="1"/>
</dbReference>
<accession>A0ABP3FUR9</accession>
<dbReference type="RefSeq" id="WP_343798055.1">
    <property type="nucleotide sequence ID" value="NZ_BAAADJ010000017.1"/>
</dbReference>
<evidence type="ECO:0000313" key="4">
    <source>
        <dbReference type="Proteomes" id="UP001500782"/>
    </source>
</evidence>
<dbReference type="EMBL" id="BAAADJ010000017">
    <property type="protein sequence ID" value="GAA0326593.1"/>
    <property type="molecule type" value="Genomic_DNA"/>
</dbReference>
<organism evidence="3 4">
    <name type="scientific">Bacillus carboniphilus</name>
    <dbReference type="NCBI Taxonomy" id="86663"/>
    <lineage>
        <taxon>Bacteria</taxon>
        <taxon>Bacillati</taxon>
        <taxon>Bacillota</taxon>
        <taxon>Bacilli</taxon>
        <taxon>Bacillales</taxon>
        <taxon>Bacillaceae</taxon>
        <taxon>Bacillus</taxon>
    </lineage>
</organism>
<dbReference type="PANTHER" id="PTHR39160">
    <property type="entry name" value="CELL WALL-BINDING PROTEIN YOCH"/>
    <property type="match status" value="1"/>
</dbReference>
<gene>
    <name evidence="3" type="primary">spsC</name>
    <name evidence="3" type="ORF">GCM10008967_16410</name>
</gene>
<name>A0ABP3FUR9_9BACI</name>
<evidence type="ECO:0000259" key="2">
    <source>
        <dbReference type="Pfam" id="PF06725"/>
    </source>
</evidence>
<dbReference type="Gene3D" id="2.40.40.10">
    <property type="entry name" value="RlpA-like domain"/>
    <property type="match status" value="1"/>
</dbReference>
<evidence type="ECO:0000256" key="1">
    <source>
        <dbReference type="ARBA" id="ARBA00022729"/>
    </source>
</evidence>
<dbReference type="PANTHER" id="PTHR39160:SF4">
    <property type="entry name" value="RESUSCITATION-PROMOTING FACTOR RPFB"/>
    <property type="match status" value="1"/>
</dbReference>
<proteinExistence type="predicted"/>
<reference evidence="4" key="1">
    <citation type="journal article" date="2019" name="Int. J. Syst. Evol. Microbiol.">
        <title>The Global Catalogue of Microorganisms (GCM) 10K type strain sequencing project: providing services to taxonomists for standard genome sequencing and annotation.</title>
        <authorList>
            <consortium name="The Broad Institute Genomics Platform"/>
            <consortium name="The Broad Institute Genome Sequencing Center for Infectious Disease"/>
            <person name="Wu L."/>
            <person name="Ma J."/>
        </authorList>
    </citation>
    <scope>NUCLEOTIDE SEQUENCE [LARGE SCALE GENOMIC DNA]</scope>
    <source>
        <strain evidence="4">JCM 9731</strain>
    </source>
</reference>
<dbReference type="CDD" id="cd22786">
    <property type="entry name" value="DPBB_YuiC-like"/>
    <property type="match status" value="1"/>
</dbReference>
<dbReference type="InterPro" id="IPR051933">
    <property type="entry name" value="Resuscitation_pf_RpfB"/>
</dbReference>
<dbReference type="Proteomes" id="UP001500782">
    <property type="component" value="Unassembled WGS sequence"/>
</dbReference>
<comment type="caution">
    <text evidence="3">The sequence shown here is derived from an EMBL/GenBank/DDBJ whole genome shotgun (WGS) entry which is preliminary data.</text>
</comment>
<dbReference type="InterPro" id="IPR010611">
    <property type="entry name" value="3D_dom"/>
</dbReference>
<keyword evidence="4" id="KW-1185">Reference proteome</keyword>
<dbReference type="SUPFAM" id="SSF50685">
    <property type="entry name" value="Barwin-like endoglucanases"/>
    <property type="match status" value="1"/>
</dbReference>
<dbReference type="InterPro" id="IPR036908">
    <property type="entry name" value="RlpA-like_sf"/>
</dbReference>
<sequence>MQKYNNLFKRVLMTLLVILALMTTFQFVSGAQARVMVSPWITELDIERDHFENGRFNNHQFRALGLSYKYLNKRASLDKFISSSAPVVTKTPNLEDAIDWSQYPKRTVVATGYTAGVESTGKNPGHPLYGITYSGVKVKRDLYSTVAADLRVFPIGTILFIPGYGYGVVADKGSAIKGNKLDLFFETVDDVYNQWGKKTVDVYVVEMGDGSLSEVELQTLNENEAMQVFRYQYTKANRN</sequence>
<evidence type="ECO:0000313" key="3">
    <source>
        <dbReference type="EMBL" id="GAA0326593.1"/>
    </source>
</evidence>